<evidence type="ECO:0000256" key="3">
    <source>
        <dbReference type="SAM" id="MobiDB-lite"/>
    </source>
</evidence>
<feature type="compositionally biased region" description="Basic and acidic residues" evidence="3">
    <location>
        <begin position="888"/>
        <end position="904"/>
    </location>
</feature>
<dbReference type="PROSITE" id="PS51206">
    <property type="entry name" value="SF3_HELICASE_1"/>
    <property type="match status" value="1"/>
</dbReference>
<accession>A0A921LJA5</accession>
<keyword evidence="2" id="KW-0067">ATP-binding</keyword>
<feature type="domain" description="SF3 helicase" evidence="4">
    <location>
        <begin position="556"/>
        <end position="713"/>
    </location>
</feature>
<dbReference type="Pfam" id="PF03288">
    <property type="entry name" value="Pox_D5"/>
    <property type="match status" value="1"/>
</dbReference>
<dbReference type="InterPro" id="IPR054468">
    <property type="entry name" value="NrSPol-like_HBD"/>
</dbReference>
<dbReference type="AlphaFoldDB" id="A0A921LJA5"/>
<evidence type="ECO:0000313" key="6">
    <source>
        <dbReference type="Proteomes" id="UP000759256"/>
    </source>
</evidence>
<proteinExistence type="predicted"/>
<reference evidence="5" key="2">
    <citation type="submission" date="2021-09" db="EMBL/GenBank/DDBJ databases">
        <authorList>
            <person name="Gilroy R."/>
        </authorList>
    </citation>
    <scope>NUCLEOTIDE SEQUENCE</scope>
    <source>
        <strain evidence="5">CHK189-29639</strain>
    </source>
</reference>
<feature type="region of interest" description="Disordered" evidence="3">
    <location>
        <begin position="880"/>
        <end position="904"/>
    </location>
</feature>
<dbReference type="InterPro" id="IPR004968">
    <property type="entry name" value="DNA_primase/NTPase_C"/>
</dbReference>
<dbReference type="GO" id="GO:0005524">
    <property type="term" value="F:ATP binding"/>
    <property type="evidence" value="ECO:0007669"/>
    <property type="project" value="UniProtKB-KW"/>
</dbReference>
<dbReference type="InterPro" id="IPR006500">
    <property type="entry name" value="Helicase_put_C_phage/plasmid"/>
</dbReference>
<dbReference type="Gene3D" id="3.40.50.300">
    <property type="entry name" value="P-loop containing nucleotide triphosphate hydrolases"/>
    <property type="match status" value="1"/>
</dbReference>
<gene>
    <name evidence="5" type="ORF">K8V06_03475</name>
</gene>
<sequence>MSETNEDRENVIPINQNQESPVITQLNNLPDQIKNLTSKSFAPMALVFDKETGKTNKFPINPTTGEFIKWKKEPDKILTLSATMQFLKIQNAENIKRLRLGILLQDNIFGDNTDLLVIDIDHRKDLVEQAKNQNITSTDDQALIVKFALEGKYYIEVSQSGEGLHILFKGNKHNKQLIRNDKFEYYCDNRWLCLTGNSINQNFSGNLEITDKKIKLLESVMFTQEERERSLKPAENVKISNEKFDDKTIDTIIYKAEHAKNSAYFIELLNGSSPSGDTSSDDLAFCNLLAFWTKKNPEMMDAIFRKSKRMRPKWDEVHSADGKTYGEMTIDASLNFVTEVYNEARNTFPTNANVANKFKSMSDLFTALSDLSLNWRKAHADKKGNPADYGDMSDRVILSLLASIEPFRILVSDPTNPNETVKAPIYFYDWDTGLWSNDGDRIESMILAVNPTITSRRKRQDLVDTLKKSPEFDVKITKLSVVTDSEHRYIPVGNGVFDEEKQELLSFDPNRFFFVSKISTPFDPNATVEPVYNGWSVSRMILNIATDPVTKKVDDEKVKLLWEILKAGATGASWLRVSVLLKDSGQGSTGKSTFTDLLTNLIGQQNVANLRLVDLQDPTKLIEATHVNLIIGDDNDPEIPLSKFDNFNTVVSSDPLRVRSYYKESYSTRLHVFMIQSANGLPPLTKAKAAVYNRLVVVDFNTQFDSSKDANWHVKHDYIKREDLLKWLLNYLLTKVKLGHSLTQTKESQKELKEIRTESDSVYTFSNEVLDLIPVSAVPSTYMYALYFDWSRANGVPRRLILSQPKFTRELRKQEAFIKSWDYVPKNCQIKDPWSFTSPNVMKNTTDPFANKNQENAYTLLKDYAYQVNEYQTMDFSLPQGKKYRGSGFERKPQKSDTKVESNK</sequence>
<dbReference type="EMBL" id="DYVK01000033">
    <property type="protein sequence ID" value="HJG15187.1"/>
    <property type="molecule type" value="Genomic_DNA"/>
</dbReference>
<name>A0A921LJA5_9LACO</name>
<dbReference type="Pfam" id="PF19263">
    <property type="entry name" value="DUF5906"/>
    <property type="match status" value="1"/>
</dbReference>
<comment type="caution">
    <text evidence="5">The sequence shown here is derived from an EMBL/GenBank/DDBJ whole genome shotgun (WGS) entry which is preliminary data.</text>
</comment>
<evidence type="ECO:0000256" key="2">
    <source>
        <dbReference type="ARBA" id="ARBA00022840"/>
    </source>
</evidence>
<reference evidence="5" key="1">
    <citation type="journal article" date="2021" name="PeerJ">
        <title>Extensive microbial diversity within the chicken gut microbiome revealed by metagenomics and culture.</title>
        <authorList>
            <person name="Gilroy R."/>
            <person name="Ravi A."/>
            <person name="Getino M."/>
            <person name="Pursley I."/>
            <person name="Horton D.L."/>
            <person name="Alikhan N.F."/>
            <person name="Baker D."/>
            <person name="Gharbi K."/>
            <person name="Hall N."/>
            <person name="Watson M."/>
            <person name="Adriaenssens E.M."/>
            <person name="Foster-Nyarko E."/>
            <person name="Jarju S."/>
            <person name="Secka A."/>
            <person name="Antonio M."/>
            <person name="Oren A."/>
            <person name="Chaudhuri R.R."/>
            <person name="La Ragione R."/>
            <person name="Hildebrand F."/>
            <person name="Pallen M.J."/>
        </authorList>
    </citation>
    <scope>NUCLEOTIDE SEQUENCE</scope>
    <source>
        <strain evidence="5">CHK189-29639</strain>
    </source>
</reference>
<dbReference type="SUPFAM" id="SSF52540">
    <property type="entry name" value="P-loop containing nucleoside triphosphate hydrolases"/>
    <property type="match status" value="1"/>
</dbReference>
<dbReference type="Pfam" id="PF22763">
    <property type="entry name" value="NrS1-1_pol-like_HBD"/>
    <property type="match status" value="1"/>
</dbReference>
<evidence type="ECO:0000256" key="1">
    <source>
        <dbReference type="ARBA" id="ARBA00022741"/>
    </source>
</evidence>
<dbReference type="Proteomes" id="UP000759256">
    <property type="component" value="Unassembled WGS sequence"/>
</dbReference>
<dbReference type="NCBIfam" id="TIGR01613">
    <property type="entry name" value="primase_Cterm"/>
    <property type="match status" value="1"/>
</dbReference>
<dbReference type="InterPro" id="IPR045455">
    <property type="entry name" value="NrS-1_pol-like_helicase"/>
</dbReference>
<evidence type="ECO:0000259" key="4">
    <source>
        <dbReference type="PROSITE" id="PS51206"/>
    </source>
</evidence>
<protein>
    <submittedName>
        <fullName evidence="5">Phage/plasmid primase, P4 family</fullName>
    </submittedName>
</protein>
<evidence type="ECO:0000313" key="5">
    <source>
        <dbReference type="EMBL" id="HJG15187.1"/>
    </source>
</evidence>
<keyword evidence="1" id="KW-0547">Nucleotide-binding</keyword>
<dbReference type="InterPro" id="IPR014015">
    <property type="entry name" value="Helicase_SF3_DNA-vir"/>
</dbReference>
<organism evidence="5 6">
    <name type="scientific">Ligilactobacillus salivarius</name>
    <dbReference type="NCBI Taxonomy" id="1624"/>
    <lineage>
        <taxon>Bacteria</taxon>
        <taxon>Bacillati</taxon>
        <taxon>Bacillota</taxon>
        <taxon>Bacilli</taxon>
        <taxon>Lactobacillales</taxon>
        <taxon>Lactobacillaceae</taxon>
        <taxon>Ligilactobacillus</taxon>
    </lineage>
</organism>
<dbReference type="InterPro" id="IPR027417">
    <property type="entry name" value="P-loop_NTPase"/>
</dbReference>